<evidence type="ECO:0000256" key="1">
    <source>
        <dbReference type="SAM" id="MobiDB-lite"/>
    </source>
</evidence>
<proteinExistence type="predicted"/>
<sequence length="135" mass="14324">MLLPSCTIFLLRFAPGDEGVGHVVSPDPGMQSHGIVHGYDSLQGRSTAAHAAEPPLLPLLRRAPTGNGSYFRAPGMVSSRLSAVLVSSRTRLLELEGTTDHSPPAAASIEGLGTSSSSRKLYFEENTQKLQPSKK</sequence>
<name>A0A5J9VFD9_9POAL</name>
<protein>
    <submittedName>
        <fullName evidence="2">Uncharacterized protein</fullName>
    </submittedName>
</protein>
<reference evidence="2 3" key="1">
    <citation type="journal article" date="2019" name="Sci. Rep.">
        <title>A high-quality genome of Eragrostis curvula grass provides insights into Poaceae evolution and supports new strategies to enhance forage quality.</title>
        <authorList>
            <person name="Carballo J."/>
            <person name="Santos B.A.C.M."/>
            <person name="Zappacosta D."/>
            <person name="Garbus I."/>
            <person name="Selva J.P."/>
            <person name="Gallo C.A."/>
            <person name="Diaz A."/>
            <person name="Albertini E."/>
            <person name="Caccamo M."/>
            <person name="Echenique V."/>
        </authorList>
    </citation>
    <scope>NUCLEOTIDE SEQUENCE [LARGE SCALE GENOMIC DNA]</scope>
    <source>
        <strain evidence="3">cv. Victoria</strain>
        <tissue evidence="2">Leaf</tissue>
    </source>
</reference>
<dbReference type="AlphaFoldDB" id="A0A5J9VFD9"/>
<feature type="region of interest" description="Disordered" evidence="1">
    <location>
        <begin position="95"/>
        <end position="135"/>
    </location>
</feature>
<dbReference type="EMBL" id="RWGY01000011">
    <property type="protein sequence ID" value="TVU33600.1"/>
    <property type="molecule type" value="Genomic_DNA"/>
</dbReference>
<comment type="caution">
    <text evidence="2">The sequence shown here is derived from an EMBL/GenBank/DDBJ whole genome shotgun (WGS) entry which is preliminary data.</text>
</comment>
<evidence type="ECO:0000313" key="3">
    <source>
        <dbReference type="Proteomes" id="UP000324897"/>
    </source>
</evidence>
<gene>
    <name evidence="2" type="ORF">EJB05_25425</name>
</gene>
<organism evidence="2 3">
    <name type="scientific">Eragrostis curvula</name>
    <name type="common">weeping love grass</name>
    <dbReference type="NCBI Taxonomy" id="38414"/>
    <lineage>
        <taxon>Eukaryota</taxon>
        <taxon>Viridiplantae</taxon>
        <taxon>Streptophyta</taxon>
        <taxon>Embryophyta</taxon>
        <taxon>Tracheophyta</taxon>
        <taxon>Spermatophyta</taxon>
        <taxon>Magnoliopsida</taxon>
        <taxon>Liliopsida</taxon>
        <taxon>Poales</taxon>
        <taxon>Poaceae</taxon>
        <taxon>PACMAD clade</taxon>
        <taxon>Chloridoideae</taxon>
        <taxon>Eragrostideae</taxon>
        <taxon>Eragrostidinae</taxon>
        <taxon>Eragrostis</taxon>
    </lineage>
</organism>
<keyword evidence="3" id="KW-1185">Reference proteome</keyword>
<evidence type="ECO:0000313" key="2">
    <source>
        <dbReference type="EMBL" id="TVU33600.1"/>
    </source>
</evidence>
<accession>A0A5J9VFD9</accession>
<feature type="non-terminal residue" evidence="2">
    <location>
        <position position="135"/>
    </location>
</feature>
<dbReference type="Gramene" id="TVU33600">
    <property type="protein sequence ID" value="TVU33600"/>
    <property type="gene ID" value="EJB05_25425"/>
</dbReference>
<dbReference type="Proteomes" id="UP000324897">
    <property type="component" value="Chromosome 1"/>
</dbReference>